<dbReference type="KEGG" id="frx:F7310_08265"/>
<feature type="signal peptide" evidence="2">
    <location>
        <begin position="1"/>
        <end position="22"/>
    </location>
</feature>
<dbReference type="RefSeq" id="WP_072713144.1">
    <property type="nucleotide sequence ID" value="NZ_CP016796.1"/>
</dbReference>
<dbReference type="EMBL" id="CP016796">
    <property type="protein sequence ID" value="API87360.1"/>
    <property type="molecule type" value="Genomic_DNA"/>
</dbReference>
<reference evidence="3 4" key="1">
    <citation type="journal article" date="2016" name="Appl. Environ. Microbiol.">
        <title>Whole genome relationships among Francisella bacteria of diverse origin define new species and provide specific regions for detection.</title>
        <authorList>
            <person name="Challacombe J.F."/>
            <person name="Petersen J.M."/>
            <person name="Gallegos-Graves V."/>
            <person name="Hodge D."/>
            <person name="Pillai S."/>
            <person name="Kuske C.R."/>
        </authorList>
    </citation>
    <scope>NUCLEOTIDE SEQUENCE [LARGE SCALE GENOMIC DNA]</scope>
    <source>
        <strain evidence="4">TX07-7310</strain>
    </source>
</reference>
<protein>
    <submittedName>
        <fullName evidence="3">Uncharacterized protein</fullName>
    </submittedName>
</protein>
<evidence type="ECO:0000256" key="2">
    <source>
        <dbReference type="SAM" id="SignalP"/>
    </source>
</evidence>
<keyword evidence="2" id="KW-0732">Signal</keyword>
<feature type="coiled-coil region" evidence="1">
    <location>
        <begin position="31"/>
        <end position="58"/>
    </location>
</feature>
<dbReference type="Proteomes" id="UP000184222">
    <property type="component" value="Chromosome"/>
</dbReference>
<feature type="chain" id="PRO_5009857960" evidence="2">
    <location>
        <begin position="23"/>
        <end position="86"/>
    </location>
</feature>
<evidence type="ECO:0000256" key="1">
    <source>
        <dbReference type="SAM" id="Coils"/>
    </source>
</evidence>
<proteinExistence type="predicted"/>
<evidence type="ECO:0000313" key="4">
    <source>
        <dbReference type="Proteomes" id="UP000184222"/>
    </source>
</evidence>
<dbReference type="AlphaFoldDB" id="A0A1L4BU36"/>
<evidence type="ECO:0000313" key="3">
    <source>
        <dbReference type="EMBL" id="API87360.1"/>
    </source>
</evidence>
<gene>
    <name evidence="3" type="ORF">F7310_08265</name>
</gene>
<organism evidence="3 4">
    <name type="scientific">Francisella uliginis</name>
    <dbReference type="NCBI Taxonomy" id="573570"/>
    <lineage>
        <taxon>Bacteria</taxon>
        <taxon>Pseudomonadati</taxon>
        <taxon>Pseudomonadota</taxon>
        <taxon>Gammaproteobacteria</taxon>
        <taxon>Thiotrichales</taxon>
        <taxon>Francisellaceae</taxon>
        <taxon>Francisella</taxon>
    </lineage>
</organism>
<name>A0A1L4BU36_9GAMM</name>
<sequence>MVRANKVFKITLLLMLSIQSYAAPNININPNRSVDSIIKSLQQEVSNLQIEAKNINKQDNKKQQPSFVMYNNVVVRNNPNENEYFN</sequence>
<accession>A0A1L4BU36</accession>
<keyword evidence="4" id="KW-1185">Reference proteome</keyword>
<keyword evidence="1" id="KW-0175">Coiled coil</keyword>